<dbReference type="RefSeq" id="WP_169944635.1">
    <property type="nucleotide sequence ID" value="NZ_CP053015.1"/>
</dbReference>
<proteinExistence type="predicted"/>
<dbReference type="KEGG" id="slan:GV829_05390"/>
<gene>
    <name evidence="1" type="ORF">GV829_05390</name>
</gene>
<protein>
    <submittedName>
        <fullName evidence="1">DUF4357 domain-containing protein</fullName>
    </submittedName>
</protein>
<reference evidence="1 2" key="1">
    <citation type="submission" date="2020-01" db="EMBL/GenBank/DDBJ databases">
        <title>Sphingomonas sp. strain CSW-10.</title>
        <authorList>
            <person name="Chen W.-M."/>
        </authorList>
    </citation>
    <scope>NUCLEOTIDE SEQUENCE [LARGE SCALE GENOMIC DNA]</scope>
    <source>
        <strain evidence="1 2">CSW-10</strain>
    </source>
</reference>
<accession>A0A6M4ASC7</accession>
<keyword evidence="2" id="KW-1185">Reference proteome</keyword>
<evidence type="ECO:0000313" key="1">
    <source>
        <dbReference type="EMBL" id="QJQ31954.1"/>
    </source>
</evidence>
<organism evidence="1 2">
    <name type="scientific">Sphingomonas lacunae</name>
    <dbReference type="NCBI Taxonomy" id="2698828"/>
    <lineage>
        <taxon>Bacteria</taxon>
        <taxon>Pseudomonadati</taxon>
        <taxon>Pseudomonadota</taxon>
        <taxon>Alphaproteobacteria</taxon>
        <taxon>Sphingomonadales</taxon>
        <taxon>Sphingomonadaceae</taxon>
        <taxon>Sphingomonas</taxon>
    </lineage>
</organism>
<evidence type="ECO:0000313" key="2">
    <source>
        <dbReference type="Proteomes" id="UP000503018"/>
    </source>
</evidence>
<name>A0A6M4ASC7_9SPHN</name>
<dbReference type="AlphaFoldDB" id="A0A6M4ASC7"/>
<dbReference type="EMBL" id="CP053015">
    <property type="protein sequence ID" value="QJQ31954.1"/>
    <property type="molecule type" value="Genomic_DNA"/>
</dbReference>
<dbReference type="Proteomes" id="UP000503018">
    <property type="component" value="Chromosome"/>
</dbReference>
<sequence length="143" mass="16020">MQIDISFQNWQRLTGLLENERDTLDKVIERLMADHAALHSRKGVRGGHVAPELAWKGVSLPNGSLLRATFKGKTYFAEIIEGRWFDRESGSRRTSPSQAARMITGSATNGWLFWEVQRPGEAGWCRLGSLRPAGGARRQNRSA</sequence>